<keyword evidence="4" id="KW-1185">Reference proteome</keyword>
<dbReference type="InterPro" id="IPR050491">
    <property type="entry name" value="AmpC-like"/>
</dbReference>
<feature type="domain" description="Beta-lactamase-related" evidence="2">
    <location>
        <begin position="52"/>
        <end position="390"/>
    </location>
</feature>
<gene>
    <name evidence="3" type="ORF">DFR75_101989</name>
</gene>
<dbReference type="GO" id="GO:0004180">
    <property type="term" value="F:carboxypeptidase activity"/>
    <property type="evidence" value="ECO:0007669"/>
    <property type="project" value="UniProtKB-KW"/>
</dbReference>
<dbReference type="AlphaFoldDB" id="A0A4R6PTC3"/>
<keyword evidence="3" id="KW-0645">Protease</keyword>
<protein>
    <submittedName>
        <fullName evidence="3">D-alanyl-D-alanine carboxypeptidase</fullName>
    </submittedName>
</protein>
<organism evidence="3 4">
    <name type="scientific">Nocardia ignorata</name>
    <dbReference type="NCBI Taxonomy" id="145285"/>
    <lineage>
        <taxon>Bacteria</taxon>
        <taxon>Bacillati</taxon>
        <taxon>Actinomycetota</taxon>
        <taxon>Actinomycetes</taxon>
        <taxon>Mycobacteriales</taxon>
        <taxon>Nocardiaceae</taxon>
        <taxon>Nocardia</taxon>
    </lineage>
</organism>
<name>A0A4R6PTC3_NOCIG</name>
<dbReference type="InterPro" id="IPR001466">
    <property type="entry name" value="Beta-lactam-related"/>
</dbReference>
<evidence type="ECO:0000313" key="4">
    <source>
        <dbReference type="Proteomes" id="UP000295087"/>
    </source>
</evidence>
<dbReference type="RefSeq" id="WP_067493211.1">
    <property type="nucleotide sequence ID" value="NZ_SNXK01000001.1"/>
</dbReference>
<keyword evidence="3" id="KW-0121">Carboxypeptidase</keyword>
<dbReference type="Gene3D" id="3.40.710.10">
    <property type="entry name" value="DD-peptidase/beta-lactamase superfamily"/>
    <property type="match status" value="1"/>
</dbReference>
<evidence type="ECO:0000259" key="2">
    <source>
        <dbReference type="Pfam" id="PF00144"/>
    </source>
</evidence>
<accession>A0A4R6PTC3</accession>
<dbReference type="InterPro" id="IPR012338">
    <property type="entry name" value="Beta-lactam/transpept-like"/>
</dbReference>
<dbReference type="Pfam" id="PF00144">
    <property type="entry name" value="Beta-lactamase"/>
    <property type="match status" value="1"/>
</dbReference>
<dbReference type="EMBL" id="SNXK01000001">
    <property type="protein sequence ID" value="TDP41884.1"/>
    <property type="molecule type" value="Genomic_DNA"/>
</dbReference>
<dbReference type="PANTHER" id="PTHR46825:SF7">
    <property type="entry name" value="D-ALANYL-D-ALANINE CARBOXYPEPTIDASE"/>
    <property type="match status" value="1"/>
</dbReference>
<sequence length="396" mass="41585">MNRFRWNSGKAGLSVVVVGAVLAVAACGGGTSVGASDEVVTMPPPAVAAAMDAVVRQGFPGVQVVIDGPGGHRTFSAGVGDLGTGAPFPDDARVRIGSNTKTYVTTVIMQLVAEGKVDLDASIERYLPGVVRGSGNDGNRITVRQMLQHTSGVPDYLGRGSGDGITAQDSEQLDPDEEALRWQHFEMNELVRRAMTAPPQFEPGAKSVYTNTNYLLAGLLIERVTGNPAADEIGRRILEPLGLRDTYVPASRETGIRGPHARGYQRVDGEPVDFTDFDPSWAATAGDMVATATDLNRFFIALLSGKLVPPAQLAEMQRTVPFDRMPGADYGLALIHRTAPCGAQAWGHGGSIPGFATRNGVTAEGTAVTVTVNQLPTSDEEADAVDSVLDAALCAS</sequence>
<evidence type="ECO:0000256" key="1">
    <source>
        <dbReference type="SAM" id="MobiDB-lite"/>
    </source>
</evidence>
<comment type="caution">
    <text evidence="3">The sequence shown here is derived from an EMBL/GenBank/DDBJ whole genome shotgun (WGS) entry which is preliminary data.</text>
</comment>
<reference evidence="3 4" key="1">
    <citation type="submission" date="2019-03" db="EMBL/GenBank/DDBJ databases">
        <title>Genomic Encyclopedia of Type Strains, Phase IV (KMG-IV): sequencing the most valuable type-strain genomes for metagenomic binning, comparative biology and taxonomic classification.</title>
        <authorList>
            <person name="Goeker M."/>
        </authorList>
    </citation>
    <scope>NUCLEOTIDE SEQUENCE [LARGE SCALE GENOMIC DNA]</scope>
    <source>
        <strain evidence="3 4">DSM 44496</strain>
    </source>
</reference>
<dbReference type="SUPFAM" id="SSF56601">
    <property type="entry name" value="beta-lactamase/transpeptidase-like"/>
    <property type="match status" value="1"/>
</dbReference>
<evidence type="ECO:0000313" key="3">
    <source>
        <dbReference type="EMBL" id="TDP41884.1"/>
    </source>
</evidence>
<dbReference type="PANTHER" id="PTHR46825">
    <property type="entry name" value="D-ALANYL-D-ALANINE-CARBOXYPEPTIDASE/ENDOPEPTIDASE AMPH"/>
    <property type="match status" value="1"/>
</dbReference>
<feature type="region of interest" description="Disordered" evidence="1">
    <location>
        <begin position="152"/>
        <end position="171"/>
    </location>
</feature>
<dbReference type="Proteomes" id="UP000295087">
    <property type="component" value="Unassembled WGS sequence"/>
</dbReference>
<proteinExistence type="predicted"/>
<dbReference type="PROSITE" id="PS51257">
    <property type="entry name" value="PROKAR_LIPOPROTEIN"/>
    <property type="match status" value="1"/>
</dbReference>
<keyword evidence="3" id="KW-0378">Hydrolase</keyword>